<keyword evidence="7" id="KW-1185">Reference proteome</keyword>
<sequence>MLNVQQVCGGYTGESILRNISFEVGKGELFGILGPNGSGKTTLLKMISGILPIQEGSISVNGQLLSKFTPKQLAKMVAVLPQHSSQAFSYTVKETVSLGRYAHLDGWFQGWSKEDERIVQQVMVQTGVADFSHRDIQQLSGGERQRVYLAQALAQEPEILLLDEPTNHLDLSYQKELLDLLKKWTNERSLTVISIFHDLNLAGLYCDQLLLLNEGAINKRGTPNEVLKEERIKEVYQTEIKKHPHPKVPVPQMVLLPEWQNELEKKDPIINPNMLSLSKDHIVLQSSVPLRTMSSGVVGAGMGWYETFINRHVDKNYDCSDHRKEMAEYIRSHGFDPNESVGMMTAVRLEDVSYRLYTEKDFSVFVVVTAGVGNAVDASKSDSHSFEMVPGTINTWVFINGNITEEAFIQGIMTATEAKVKSLQDQMVIDRMTGTLATGTSTDSILIAATQSGKSLEFAGTITPLGKLISKGVYECTTEAIGKYVKRIQE</sequence>
<dbReference type="GO" id="GO:0005524">
    <property type="term" value="F:ATP binding"/>
    <property type="evidence" value="ECO:0007669"/>
    <property type="project" value="UniProtKB-KW"/>
</dbReference>
<dbReference type="SUPFAM" id="SSF52540">
    <property type="entry name" value="P-loop containing nucleoside triphosphate hydrolases"/>
    <property type="match status" value="1"/>
</dbReference>
<dbReference type="Pfam" id="PF01955">
    <property type="entry name" value="CbiZ"/>
    <property type="match status" value="1"/>
</dbReference>
<dbReference type="EMBL" id="JAXOFX010000021">
    <property type="protein sequence ID" value="MDZ5474208.1"/>
    <property type="molecule type" value="Genomic_DNA"/>
</dbReference>
<dbReference type="InterPro" id="IPR003593">
    <property type="entry name" value="AAA+_ATPase"/>
</dbReference>
<dbReference type="InterPro" id="IPR027417">
    <property type="entry name" value="P-loop_NTPase"/>
</dbReference>
<dbReference type="Pfam" id="PF00005">
    <property type="entry name" value="ABC_tran"/>
    <property type="match status" value="1"/>
</dbReference>
<dbReference type="PROSITE" id="PS50893">
    <property type="entry name" value="ABC_TRANSPORTER_2"/>
    <property type="match status" value="1"/>
</dbReference>
<dbReference type="PANTHER" id="PTHR42794">
    <property type="entry name" value="HEMIN IMPORT ATP-BINDING PROTEIN HMUV"/>
    <property type="match status" value="1"/>
</dbReference>
<dbReference type="PANTHER" id="PTHR42794:SF1">
    <property type="entry name" value="HEMIN IMPORT ATP-BINDING PROTEIN HMUV"/>
    <property type="match status" value="1"/>
</dbReference>
<reference evidence="6 7" key="1">
    <citation type="submission" date="2023-11" db="EMBL/GenBank/DDBJ databases">
        <title>Bacillus jintuensis, isolated from a mudflat on the Beibu Gulf coast.</title>
        <authorList>
            <person name="Li M."/>
        </authorList>
    </citation>
    <scope>NUCLEOTIDE SEQUENCE [LARGE SCALE GENOMIC DNA]</scope>
    <source>
        <strain evidence="6 7">31A1R</strain>
    </source>
</reference>
<evidence type="ECO:0000256" key="4">
    <source>
        <dbReference type="ARBA" id="ARBA00022967"/>
    </source>
</evidence>
<gene>
    <name evidence="6" type="ORF">SM124_21160</name>
</gene>
<evidence type="ECO:0000256" key="3">
    <source>
        <dbReference type="ARBA" id="ARBA00022840"/>
    </source>
</evidence>
<dbReference type="InterPro" id="IPR002808">
    <property type="entry name" value="AdoCbi_amidolase"/>
</dbReference>
<dbReference type="NCBIfam" id="NF010068">
    <property type="entry name" value="PRK13548.1"/>
    <property type="match status" value="1"/>
</dbReference>
<organism evidence="6 7">
    <name type="scientific">Robertmurraya mangrovi</name>
    <dbReference type="NCBI Taxonomy" id="3098077"/>
    <lineage>
        <taxon>Bacteria</taxon>
        <taxon>Bacillati</taxon>
        <taxon>Bacillota</taxon>
        <taxon>Bacilli</taxon>
        <taxon>Bacillales</taxon>
        <taxon>Bacillaceae</taxon>
        <taxon>Robertmurraya</taxon>
    </lineage>
</organism>
<dbReference type="Proteomes" id="UP001290455">
    <property type="component" value="Unassembled WGS sequence"/>
</dbReference>
<dbReference type="Gene3D" id="3.40.50.300">
    <property type="entry name" value="P-loop containing nucleotide triphosphate hydrolases"/>
    <property type="match status" value="1"/>
</dbReference>
<dbReference type="InterPro" id="IPR003439">
    <property type="entry name" value="ABC_transporter-like_ATP-bd"/>
</dbReference>
<protein>
    <submittedName>
        <fullName evidence="6">Heme ABC transporter ATP-binding protein</fullName>
    </submittedName>
</protein>
<keyword evidence="3 6" id="KW-0067">ATP-binding</keyword>
<evidence type="ECO:0000313" key="6">
    <source>
        <dbReference type="EMBL" id="MDZ5474208.1"/>
    </source>
</evidence>
<evidence type="ECO:0000256" key="2">
    <source>
        <dbReference type="ARBA" id="ARBA00022741"/>
    </source>
</evidence>
<feature type="domain" description="ABC transporter" evidence="5">
    <location>
        <begin position="2"/>
        <end position="239"/>
    </location>
</feature>
<keyword evidence="4" id="KW-1278">Translocase</keyword>
<evidence type="ECO:0000259" key="5">
    <source>
        <dbReference type="PROSITE" id="PS50893"/>
    </source>
</evidence>
<dbReference type="SMART" id="SM00382">
    <property type="entry name" value="AAA"/>
    <property type="match status" value="1"/>
</dbReference>
<dbReference type="RefSeq" id="WP_322448501.1">
    <property type="nucleotide sequence ID" value="NZ_JAXOFX010000021.1"/>
</dbReference>
<keyword evidence="2" id="KW-0547">Nucleotide-binding</keyword>
<evidence type="ECO:0000313" key="7">
    <source>
        <dbReference type="Proteomes" id="UP001290455"/>
    </source>
</evidence>
<proteinExistence type="predicted"/>
<accession>A0ABU5J449</accession>
<name>A0ABU5J449_9BACI</name>
<evidence type="ECO:0000256" key="1">
    <source>
        <dbReference type="ARBA" id="ARBA00022448"/>
    </source>
</evidence>
<dbReference type="CDD" id="cd03214">
    <property type="entry name" value="ABC_Iron-Siderophores_B12_Hemin"/>
    <property type="match status" value="1"/>
</dbReference>
<keyword evidence="1" id="KW-0813">Transport</keyword>
<comment type="caution">
    <text evidence="6">The sequence shown here is derived from an EMBL/GenBank/DDBJ whole genome shotgun (WGS) entry which is preliminary data.</text>
</comment>